<reference evidence="2 3" key="1">
    <citation type="journal article" date="2016" name="Nat. Commun.">
        <title>Thousands of microbial genomes shed light on interconnected biogeochemical processes in an aquifer system.</title>
        <authorList>
            <person name="Anantharaman K."/>
            <person name="Brown C.T."/>
            <person name="Hug L.A."/>
            <person name="Sharon I."/>
            <person name="Castelle C.J."/>
            <person name="Probst A.J."/>
            <person name="Thomas B.C."/>
            <person name="Singh A."/>
            <person name="Wilkins M.J."/>
            <person name="Karaoz U."/>
            <person name="Brodie E.L."/>
            <person name="Williams K.H."/>
            <person name="Hubbard S.S."/>
            <person name="Banfield J.F."/>
        </authorList>
    </citation>
    <scope>NUCLEOTIDE SEQUENCE [LARGE SCALE GENOMIC DNA]</scope>
</reference>
<evidence type="ECO:0000313" key="3">
    <source>
        <dbReference type="Proteomes" id="UP000176339"/>
    </source>
</evidence>
<dbReference type="EMBL" id="MFEN01000006">
    <property type="protein sequence ID" value="OGE84529.1"/>
    <property type="molecule type" value="Genomic_DNA"/>
</dbReference>
<feature type="transmembrane region" description="Helical" evidence="1">
    <location>
        <begin position="81"/>
        <end position="107"/>
    </location>
</feature>
<feature type="transmembrane region" description="Helical" evidence="1">
    <location>
        <begin position="48"/>
        <end position="69"/>
    </location>
</feature>
<comment type="caution">
    <text evidence="2">The sequence shown here is derived from an EMBL/GenBank/DDBJ whole genome shotgun (WGS) entry which is preliminary data.</text>
</comment>
<name>A0A1F5P3L7_9BACT</name>
<keyword evidence="1" id="KW-1133">Transmembrane helix</keyword>
<keyword evidence="1" id="KW-0472">Membrane</keyword>
<evidence type="ECO:0000256" key="1">
    <source>
        <dbReference type="SAM" id="Phobius"/>
    </source>
</evidence>
<sequence length="114" mass="12975">MSNKLRYFWFGLSGFVFGLAIFFIPPPLNIVFSLSSYEYLVNIIPNSIFGFFLIGIPYILIAVSILGIFLRLFKECHGARLWFPVTLFAGGGYLVNLGFALFLMFAFSNWQPIL</sequence>
<keyword evidence="1" id="KW-0812">Transmembrane</keyword>
<dbReference type="Proteomes" id="UP000176339">
    <property type="component" value="Unassembled WGS sequence"/>
</dbReference>
<accession>A0A1F5P3L7</accession>
<evidence type="ECO:0000313" key="2">
    <source>
        <dbReference type="EMBL" id="OGE84529.1"/>
    </source>
</evidence>
<organism evidence="2 3">
    <name type="scientific">Candidatus Doudnabacteria bacterium RIFCSPHIGHO2_01_FULL_49_9</name>
    <dbReference type="NCBI Taxonomy" id="1817827"/>
    <lineage>
        <taxon>Bacteria</taxon>
        <taxon>Candidatus Doudnaibacteriota</taxon>
    </lineage>
</organism>
<feature type="transmembrane region" description="Helical" evidence="1">
    <location>
        <begin position="7"/>
        <end position="28"/>
    </location>
</feature>
<proteinExistence type="predicted"/>
<dbReference type="AlphaFoldDB" id="A0A1F5P3L7"/>
<gene>
    <name evidence="2" type="ORF">A2846_04255</name>
</gene>
<protein>
    <submittedName>
        <fullName evidence="2">Uncharacterized protein</fullName>
    </submittedName>
</protein>